<comment type="caution">
    <text evidence="1">The sequence shown here is derived from an EMBL/GenBank/DDBJ whole genome shotgun (WGS) entry which is preliminary data.</text>
</comment>
<dbReference type="EMBL" id="JAPDRQ010000049">
    <property type="protein sequence ID" value="KAJ9658593.1"/>
    <property type="molecule type" value="Genomic_DNA"/>
</dbReference>
<sequence length="431" mass="47405">MFLDSTRLTQVIGSVNTILTQIYGKRFTNSPQRQNVNAIAFAGTVVGQLFFGVLSDYWSRKSSLLISTIVLIIFSALSASAYGADGSFGGMLAALTAHRFLVGIGVGGEYPAGSVGAAESSGELKKGHRNRWFIFTNFQIDLGFVCGTLVPMNLVLIFTENHLRAAWRVALGLAVVPPLSLLYLRIKLQEPEEYNCQQMKKYPYWLIIKFYWFRLLTVSIIWFIYDFLTYSFSIYSSSWLLLILGDSYPLWVSLGWATLINAFYVPGAFIGVLGFIMTGIYDYLNTPTHVAGFVVLYGVFLAAGEVGPGDNIRLVASKTCATAIRGQYYGIAAAMGKIGAFVGTYIFPVIIADAGDNKLHQGQYPFYVSCSLCFLSAAIALVCLPQIGQDTIVEEDIRFKAYLEEHGYDTSTLGTKEFRETAGIVGGKEGY</sequence>
<proteinExistence type="predicted"/>
<evidence type="ECO:0000313" key="1">
    <source>
        <dbReference type="EMBL" id="KAJ9658593.1"/>
    </source>
</evidence>
<keyword evidence="2" id="KW-1185">Reference proteome</keyword>
<name>A0ACC3AAW4_9EURO</name>
<protein>
    <submittedName>
        <fullName evidence="1">Glycerophosphoinositol permease</fullName>
    </submittedName>
</protein>
<gene>
    <name evidence="1" type="primary">GIT2</name>
    <name evidence="1" type="ORF">H2198_003611</name>
</gene>
<reference evidence="1" key="1">
    <citation type="submission" date="2022-10" db="EMBL/GenBank/DDBJ databases">
        <title>Culturing micro-colonial fungi from biological soil crusts in the Mojave desert and describing Neophaeococcomyces mojavensis, and introducing the new genera and species Taxawa tesnikishii.</title>
        <authorList>
            <person name="Kurbessoian T."/>
            <person name="Stajich J.E."/>
        </authorList>
    </citation>
    <scope>NUCLEOTIDE SEQUENCE</scope>
    <source>
        <strain evidence="1">JES_112</strain>
    </source>
</reference>
<evidence type="ECO:0000313" key="2">
    <source>
        <dbReference type="Proteomes" id="UP001172386"/>
    </source>
</evidence>
<dbReference type="Proteomes" id="UP001172386">
    <property type="component" value="Unassembled WGS sequence"/>
</dbReference>
<accession>A0ACC3AAW4</accession>
<organism evidence="1 2">
    <name type="scientific">Neophaeococcomyces mojaviensis</name>
    <dbReference type="NCBI Taxonomy" id="3383035"/>
    <lineage>
        <taxon>Eukaryota</taxon>
        <taxon>Fungi</taxon>
        <taxon>Dikarya</taxon>
        <taxon>Ascomycota</taxon>
        <taxon>Pezizomycotina</taxon>
        <taxon>Eurotiomycetes</taxon>
        <taxon>Chaetothyriomycetidae</taxon>
        <taxon>Chaetothyriales</taxon>
        <taxon>Chaetothyriales incertae sedis</taxon>
        <taxon>Neophaeococcomyces</taxon>
    </lineage>
</organism>